<keyword evidence="10" id="KW-1185">Reference proteome</keyword>
<dbReference type="PANTHER" id="PTHR23327">
    <property type="entry name" value="RING FINGER PROTEIN 127"/>
    <property type="match status" value="1"/>
</dbReference>
<gene>
    <name evidence="9" type="ORF">CERSUDRAFT_111271</name>
</gene>
<reference evidence="9 10" key="1">
    <citation type="journal article" date="2012" name="Proc. Natl. Acad. Sci. U.S.A.">
        <title>Comparative genomics of Ceriporiopsis subvermispora and Phanerochaete chrysosporium provide insight into selective ligninolysis.</title>
        <authorList>
            <person name="Fernandez-Fueyo E."/>
            <person name="Ruiz-Duenas F.J."/>
            <person name="Ferreira P."/>
            <person name="Floudas D."/>
            <person name="Hibbett D.S."/>
            <person name="Canessa P."/>
            <person name="Larrondo L.F."/>
            <person name="James T.Y."/>
            <person name="Seelenfreund D."/>
            <person name="Lobos S."/>
            <person name="Polanco R."/>
            <person name="Tello M."/>
            <person name="Honda Y."/>
            <person name="Watanabe T."/>
            <person name="Watanabe T."/>
            <person name="Ryu J.S."/>
            <person name="Kubicek C.P."/>
            <person name="Schmoll M."/>
            <person name="Gaskell J."/>
            <person name="Hammel K.E."/>
            <person name="St John F.J."/>
            <person name="Vanden Wymelenberg A."/>
            <person name="Sabat G."/>
            <person name="Splinter BonDurant S."/>
            <person name="Syed K."/>
            <person name="Yadav J.S."/>
            <person name="Doddapaneni H."/>
            <person name="Subramanian V."/>
            <person name="Lavin J.L."/>
            <person name="Oguiza J.A."/>
            <person name="Perez G."/>
            <person name="Pisabarro A.G."/>
            <person name="Ramirez L."/>
            <person name="Santoyo F."/>
            <person name="Master E."/>
            <person name="Coutinho P.M."/>
            <person name="Henrissat B."/>
            <person name="Lombard V."/>
            <person name="Magnuson J.K."/>
            <person name="Kuees U."/>
            <person name="Hori C."/>
            <person name="Igarashi K."/>
            <person name="Samejima M."/>
            <person name="Held B.W."/>
            <person name="Barry K.W."/>
            <person name="LaButti K.M."/>
            <person name="Lapidus A."/>
            <person name="Lindquist E.A."/>
            <person name="Lucas S.M."/>
            <person name="Riley R."/>
            <person name="Salamov A.A."/>
            <person name="Hoffmeister D."/>
            <person name="Schwenk D."/>
            <person name="Hadar Y."/>
            <person name="Yarden O."/>
            <person name="de Vries R.P."/>
            <person name="Wiebenga A."/>
            <person name="Stenlid J."/>
            <person name="Eastwood D."/>
            <person name="Grigoriev I.V."/>
            <person name="Berka R.M."/>
            <person name="Blanchette R.A."/>
            <person name="Kersten P."/>
            <person name="Martinez A.T."/>
            <person name="Vicuna R."/>
            <person name="Cullen D."/>
        </authorList>
    </citation>
    <scope>NUCLEOTIDE SEQUENCE [LARGE SCALE GENOMIC DNA]</scope>
    <source>
        <strain evidence="9 10">B</strain>
    </source>
</reference>
<evidence type="ECO:0000256" key="6">
    <source>
        <dbReference type="SAM" id="Phobius"/>
    </source>
</evidence>
<keyword evidence="3" id="KW-0862">Zinc</keyword>
<dbReference type="InterPro" id="IPR017907">
    <property type="entry name" value="Znf_RING_CS"/>
</dbReference>
<dbReference type="GO" id="GO:0008270">
    <property type="term" value="F:zinc ion binding"/>
    <property type="evidence" value="ECO:0007669"/>
    <property type="project" value="UniProtKB-KW"/>
</dbReference>
<evidence type="ECO:0000256" key="1">
    <source>
        <dbReference type="ARBA" id="ARBA00022723"/>
    </source>
</evidence>
<dbReference type="Gene3D" id="1.20.58.1480">
    <property type="match status" value="1"/>
</dbReference>
<proteinExistence type="predicted"/>
<dbReference type="Gene3D" id="2.30.130.40">
    <property type="entry name" value="LON domain-like"/>
    <property type="match status" value="1"/>
</dbReference>
<evidence type="ECO:0000256" key="3">
    <source>
        <dbReference type="ARBA" id="ARBA00022833"/>
    </source>
</evidence>
<keyword evidence="1" id="KW-0479">Metal-binding</keyword>
<keyword evidence="2 4" id="KW-0863">Zinc-finger</keyword>
<dbReference type="SMART" id="SM00464">
    <property type="entry name" value="LON"/>
    <property type="match status" value="1"/>
</dbReference>
<feature type="compositionally biased region" description="Low complexity" evidence="5">
    <location>
        <begin position="219"/>
        <end position="249"/>
    </location>
</feature>
<dbReference type="InterPro" id="IPR013083">
    <property type="entry name" value="Znf_RING/FYVE/PHD"/>
</dbReference>
<dbReference type="PROSITE" id="PS00518">
    <property type="entry name" value="ZF_RING_1"/>
    <property type="match status" value="1"/>
</dbReference>
<protein>
    <recommendedName>
        <fullName evidence="11">RING-type domain-containing protein</fullName>
    </recommendedName>
</protein>
<feature type="domain" description="Lon N-terminal" evidence="8">
    <location>
        <begin position="64"/>
        <end position="340"/>
    </location>
</feature>
<dbReference type="HOGENOM" id="CLU_013989_4_0_1"/>
<evidence type="ECO:0000256" key="4">
    <source>
        <dbReference type="PROSITE-ProRule" id="PRU00175"/>
    </source>
</evidence>
<dbReference type="Proteomes" id="UP000016930">
    <property type="component" value="Unassembled WGS sequence"/>
</dbReference>
<evidence type="ECO:0000259" key="8">
    <source>
        <dbReference type="PROSITE" id="PS51787"/>
    </source>
</evidence>
<keyword evidence="6" id="KW-0472">Membrane</keyword>
<dbReference type="GO" id="GO:0061630">
    <property type="term" value="F:ubiquitin protein ligase activity"/>
    <property type="evidence" value="ECO:0007669"/>
    <property type="project" value="TreeGrafter"/>
</dbReference>
<dbReference type="InterPro" id="IPR003111">
    <property type="entry name" value="Lon_prtase_N"/>
</dbReference>
<name>M2RP98_CERS8</name>
<organism evidence="9 10">
    <name type="scientific">Ceriporiopsis subvermispora (strain B)</name>
    <name type="common">White-rot fungus</name>
    <name type="synonym">Gelatoporia subvermispora</name>
    <dbReference type="NCBI Taxonomy" id="914234"/>
    <lineage>
        <taxon>Eukaryota</taxon>
        <taxon>Fungi</taxon>
        <taxon>Dikarya</taxon>
        <taxon>Basidiomycota</taxon>
        <taxon>Agaricomycotina</taxon>
        <taxon>Agaricomycetes</taxon>
        <taxon>Polyporales</taxon>
        <taxon>Gelatoporiaceae</taxon>
        <taxon>Gelatoporia</taxon>
    </lineage>
</organism>
<dbReference type="PROSITE" id="PS50089">
    <property type="entry name" value="ZF_RING_2"/>
    <property type="match status" value="1"/>
</dbReference>
<evidence type="ECO:0000259" key="7">
    <source>
        <dbReference type="PROSITE" id="PS50089"/>
    </source>
</evidence>
<evidence type="ECO:0000313" key="9">
    <source>
        <dbReference type="EMBL" id="EMD40696.1"/>
    </source>
</evidence>
<evidence type="ECO:0000256" key="5">
    <source>
        <dbReference type="SAM" id="MobiDB-lite"/>
    </source>
</evidence>
<dbReference type="PROSITE" id="PS51787">
    <property type="entry name" value="LON_N"/>
    <property type="match status" value="1"/>
</dbReference>
<dbReference type="Pfam" id="PF02190">
    <property type="entry name" value="LON_substr_bdg"/>
    <property type="match status" value="1"/>
</dbReference>
<dbReference type="AlphaFoldDB" id="M2RP98"/>
<feature type="region of interest" description="Disordered" evidence="5">
    <location>
        <begin position="175"/>
        <end position="261"/>
    </location>
</feature>
<dbReference type="EMBL" id="KB445792">
    <property type="protein sequence ID" value="EMD40696.1"/>
    <property type="molecule type" value="Genomic_DNA"/>
</dbReference>
<keyword evidence="6" id="KW-1133">Transmembrane helix</keyword>
<evidence type="ECO:0000313" key="10">
    <source>
        <dbReference type="Proteomes" id="UP000016930"/>
    </source>
</evidence>
<evidence type="ECO:0000256" key="2">
    <source>
        <dbReference type="ARBA" id="ARBA00022771"/>
    </source>
</evidence>
<dbReference type="Pfam" id="PF13923">
    <property type="entry name" value="zf-C3HC4_2"/>
    <property type="match status" value="1"/>
</dbReference>
<sequence>MPLTTPCQHTFCTRCLQRSLDHSSACPLCRTTLPEYAYFLEHPCNKVVRTLLLHAFHDEYTERGAAIQEEEHNSGLDTPIFVCQLSFPGIPTKLHLFEPRYRLMLRRCLETEDPKFGMIPPPSRAGDSQYGTMLAIKSVQWFQDGRSLVETCGIYRFRILARGTRDGYVVGRVEQLDDLPEEDSDANPSEEDEELGTAVRAAAEEGPGPRQRLRGAEEAGAGASSTSSAVSLPPVASSSSHPSASASSPLPTPPGKPRAPSKAELLATCHAFLAELRQGTPWVVERLRTAYVPMPDDPAQFSFWMALLLPIDEHEKAKLLPIRSPRLRLRLVVHWIEQLRSQWPASHASAPSQVVLRRLRGLVGYVSALVLVFVLQRLLGVQ</sequence>
<dbReference type="SUPFAM" id="SSF88697">
    <property type="entry name" value="PUA domain-like"/>
    <property type="match status" value="1"/>
</dbReference>
<dbReference type="InterPro" id="IPR046336">
    <property type="entry name" value="Lon_prtase_N_sf"/>
</dbReference>
<dbReference type="PANTHER" id="PTHR23327:SF42">
    <property type="entry name" value="LON PEPTIDASE N-TERMINAL DOMAIN AND RING FINGER PROTEIN C14F5.10C"/>
    <property type="match status" value="1"/>
</dbReference>
<feature type="transmembrane region" description="Helical" evidence="6">
    <location>
        <begin position="362"/>
        <end position="379"/>
    </location>
</feature>
<dbReference type="Gene3D" id="3.30.40.10">
    <property type="entry name" value="Zinc/RING finger domain, C3HC4 (zinc finger)"/>
    <property type="match status" value="1"/>
</dbReference>
<accession>M2RP98</accession>
<dbReference type="STRING" id="914234.M2RP98"/>
<dbReference type="InterPro" id="IPR015947">
    <property type="entry name" value="PUA-like_sf"/>
</dbReference>
<feature type="domain" description="RING-type" evidence="7">
    <location>
        <begin position="6"/>
        <end position="30"/>
    </location>
</feature>
<keyword evidence="6" id="KW-0812">Transmembrane</keyword>
<dbReference type="InterPro" id="IPR001841">
    <property type="entry name" value="Znf_RING"/>
</dbReference>
<dbReference type="OrthoDB" id="264917at2759"/>
<evidence type="ECO:0008006" key="11">
    <source>
        <dbReference type="Google" id="ProtNLM"/>
    </source>
</evidence>
<feature type="compositionally biased region" description="Acidic residues" evidence="5">
    <location>
        <begin position="176"/>
        <end position="195"/>
    </location>
</feature>
<dbReference type="SUPFAM" id="SSF57850">
    <property type="entry name" value="RING/U-box"/>
    <property type="match status" value="1"/>
</dbReference>